<evidence type="ECO:0000313" key="5">
    <source>
        <dbReference type="EMBL" id="PLW54856.1"/>
    </source>
</evidence>
<comment type="caution">
    <text evidence="2">The sequence shown here is derived from an EMBL/GenBank/DDBJ whole genome shotgun (WGS) entry which is preliminary data.</text>
</comment>
<dbReference type="EMBL" id="PGCI01000823">
    <property type="protein sequence ID" value="PLW14403.1"/>
    <property type="molecule type" value="Genomic_DNA"/>
</dbReference>
<feature type="region of interest" description="Disordered" evidence="1">
    <location>
        <begin position="58"/>
        <end position="90"/>
    </location>
</feature>
<feature type="compositionally biased region" description="Polar residues" evidence="1">
    <location>
        <begin position="1"/>
        <end position="11"/>
    </location>
</feature>
<dbReference type="Proteomes" id="UP000235388">
    <property type="component" value="Unassembled WGS sequence"/>
</dbReference>
<gene>
    <name evidence="5" type="ORF">PCANC_05695</name>
    <name evidence="3" type="ORF">PCANC_09872</name>
    <name evidence="4" type="ORF">PCASD_09049</name>
    <name evidence="2" type="ORF">PCASD_17065</name>
</gene>
<evidence type="ECO:0000313" key="6">
    <source>
        <dbReference type="Proteomes" id="UP000235388"/>
    </source>
</evidence>
<name>A0A2N5SMF2_9BASI</name>
<sequence length="90" mass="9505">MYKQEGQSSGCRRSISKWAGQSKGRTRQPKGAHVVVLNGLTDFQGAQTVFLNGLADHQGANPVTELDGASPALPNVSTEAPAWTTPSVLK</sequence>
<evidence type="ECO:0000313" key="4">
    <source>
        <dbReference type="EMBL" id="PLW37628.1"/>
    </source>
</evidence>
<dbReference type="AlphaFoldDB" id="A0A2N5SMF2"/>
<protein>
    <submittedName>
        <fullName evidence="2">Uncharacterized protein</fullName>
    </submittedName>
</protein>
<feature type="region of interest" description="Disordered" evidence="1">
    <location>
        <begin position="1"/>
        <end position="30"/>
    </location>
</feature>
<evidence type="ECO:0000313" key="7">
    <source>
        <dbReference type="Proteomes" id="UP000235392"/>
    </source>
</evidence>
<evidence type="ECO:0000313" key="2">
    <source>
        <dbReference type="EMBL" id="PLW14403.1"/>
    </source>
</evidence>
<reference evidence="6 7" key="1">
    <citation type="submission" date="2017-11" db="EMBL/GenBank/DDBJ databases">
        <title>De novo assembly and phasing of dikaryotic genomes from two isolates of Puccinia coronata f. sp. avenae, the causal agent of oat crown rust.</title>
        <authorList>
            <person name="Miller M.E."/>
            <person name="Zhang Y."/>
            <person name="Omidvar V."/>
            <person name="Sperschneider J."/>
            <person name="Schwessinger B."/>
            <person name="Raley C."/>
            <person name="Palmer J.M."/>
            <person name="Garnica D."/>
            <person name="Upadhyaya N."/>
            <person name="Rathjen J."/>
            <person name="Taylor J.M."/>
            <person name="Park R.F."/>
            <person name="Dodds P.N."/>
            <person name="Hirsch C.D."/>
            <person name="Kianian S.F."/>
            <person name="Figueroa M."/>
        </authorList>
    </citation>
    <scope>NUCLEOTIDE SEQUENCE [LARGE SCALE GENOMIC DNA]</scope>
    <source>
        <strain evidence="3">12NC29</strain>
        <strain evidence="2">12SD80</strain>
    </source>
</reference>
<dbReference type="EMBL" id="PGCI01000140">
    <property type="protein sequence ID" value="PLW37628.1"/>
    <property type="molecule type" value="Genomic_DNA"/>
</dbReference>
<dbReference type="EMBL" id="PGCJ01000801">
    <property type="protein sequence ID" value="PLW20215.1"/>
    <property type="molecule type" value="Genomic_DNA"/>
</dbReference>
<dbReference type="EMBL" id="PGCJ01000040">
    <property type="protein sequence ID" value="PLW54856.1"/>
    <property type="molecule type" value="Genomic_DNA"/>
</dbReference>
<evidence type="ECO:0000256" key="1">
    <source>
        <dbReference type="SAM" id="MobiDB-lite"/>
    </source>
</evidence>
<accession>A0A2N5SMF2</accession>
<proteinExistence type="predicted"/>
<dbReference type="Proteomes" id="UP000235392">
    <property type="component" value="Unassembled WGS sequence"/>
</dbReference>
<evidence type="ECO:0000313" key="3">
    <source>
        <dbReference type="EMBL" id="PLW20215.1"/>
    </source>
</evidence>
<keyword evidence="6" id="KW-1185">Reference proteome</keyword>
<organism evidence="2 7">
    <name type="scientific">Puccinia coronata f. sp. avenae</name>
    <dbReference type="NCBI Taxonomy" id="200324"/>
    <lineage>
        <taxon>Eukaryota</taxon>
        <taxon>Fungi</taxon>
        <taxon>Dikarya</taxon>
        <taxon>Basidiomycota</taxon>
        <taxon>Pucciniomycotina</taxon>
        <taxon>Pucciniomycetes</taxon>
        <taxon>Pucciniales</taxon>
        <taxon>Pucciniaceae</taxon>
        <taxon>Puccinia</taxon>
    </lineage>
</organism>